<feature type="non-terminal residue" evidence="1">
    <location>
        <position position="1"/>
    </location>
</feature>
<gene>
    <name evidence="1" type="ORF">IAB89_08250</name>
</gene>
<evidence type="ECO:0000313" key="1">
    <source>
        <dbReference type="EMBL" id="HIR47627.1"/>
    </source>
</evidence>
<dbReference type="AlphaFoldDB" id="A0A9D1DEW0"/>
<dbReference type="Proteomes" id="UP000824242">
    <property type="component" value="Unassembled WGS sequence"/>
</dbReference>
<reference evidence="1" key="1">
    <citation type="submission" date="2020-10" db="EMBL/GenBank/DDBJ databases">
        <authorList>
            <person name="Gilroy R."/>
        </authorList>
    </citation>
    <scope>NUCLEOTIDE SEQUENCE</scope>
    <source>
        <strain evidence="1">ChiSxjej1B13-7958</strain>
    </source>
</reference>
<proteinExistence type="predicted"/>
<organism evidence="1 2">
    <name type="scientific">Candidatus Caccousia avicola</name>
    <dbReference type="NCBI Taxonomy" id="2840721"/>
    <lineage>
        <taxon>Bacteria</taxon>
        <taxon>Bacillati</taxon>
        <taxon>Bacillota</taxon>
        <taxon>Clostridia</taxon>
        <taxon>Eubacteriales</taxon>
        <taxon>Oscillospiraceae</taxon>
        <taxon>Oscillospiraceae incertae sedis</taxon>
        <taxon>Candidatus Caccousia</taxon>
    </lineage>
</organism>
<name>A0A9D1DEW0_9FIRM</name>
<comment type="caution">
    <text evidence="1">The sequence shown here is derived from an EMBL/GenBank/DDBJ whole genome shotgun (WGS) entry which is preliminary data.</text>
</comment>
<protein>
    <submittedName>
        <fullName evidence="1">Uncharacterized protein</fullName>
    </submittedName>
</protein>
<accession>A0A9D1DEW0</accession>
<evidence type="ECO:0000313" key="2">
    <source>
        <dbReference type="Proteomes" id="UP000824242"/>
    </source>
</evidence>
<reference evidence="1" key="2">
    <citation type="journal article" date="2021" name="PeerJ">
        <title>Extensive microbial diversity within the chicken gut microbiome revealed by metagenomics and culture.</title>
        <authorList>
            <person name="Gilroy R."/>
            <person name="Ravi A."/>
            <person name="Getino M."/>
            <person name="Pursley I."/>
            <person name="Horton D.L."/>
            <person name="Alikhan N.F."/>
            <person name="Baker D."/>
            <person name="Gharbi K."/>
            <person name="Hall N."/>
            <person name="Watson M."/>
            <person name="Adriaenssens E.M."/>
            <person name="Foster-Nyarko E."/>
            <person name="Jarju S."/>
            <person name="Secka A."/>
            <person name="Antonio M."/>
            <person name="Oren A."/>
            <person name="Chaudhuri R.R."/>
            <person name="La Ragione R."/>
            <person name="Hildebrand F."/>
            <person name="Pallen M.J."/>
        </authorList>
    </citation>
    <scope>NUCLEOTIDE SEQUENCE</scope>
    <source>
        <strain evidence="1">ChiSxjej1B13-7958</strain>
    </source>
</reference>
<dbReference type="EMBL" id="DVGZ01000087">
    <property type="protein sequence ID" value="HIR47627.1"/>
    <property type="molecule type" value="Genomic_DNA"/>
</dbReference>
<sequence length="629" mass="65568">KFSNVDLGDGSQQLIGLNKNEAVLSKSKAYVKLADAYWDVTGADIESPTEITISGGKIGNVTSTGDGVIVSNGTIGDISAKGNVELLGGSVATVDANRGANTAYDVTVSGATVEAIKEADTVKVEEGKVTGSIEAITVELAPLNEEVEVSVGDVTAMQLTIDGSIGKASAASYFAFENTEENGSYTDSRLTLLGDKASINKIDVDYRPTEIVLDHFQGTVPAIQNGNYTGYSETGATLKSENTDDVYDDTRATVNGSMEIYTVELNSGAVTFNGNLKVNNIYGSEADFIINAGALRVTDSIATSNTLKLANAADVAVGTVVYSATSDIADEDSFLGYGFTVKTVAGTNTDSFVIDGVSFSGLSMSQSTAEVVVGDSLTLTASAYPNGTTLPANTKIKFYIDGDESYISGLNNGDGTATLTAHQYSSDFSVLNKATVTAVVVDEFDIDLEEYGAATCVVTVIPEIKSTYTSDTTGNVNVKAGDTYQFKITSLDGKVPTFGIGSPSFKLVASSNTGNDYYFKVQAVGNIGDACGIYINSDPNKVAVLHVTADYTCDTTTVNVPVGGSYQVKITANARPTVAAGNSIYTVEYVSNSGNDYFFKITATQNAKAGDVVGFYVNGGPRAFVATTV</sequence>